<dbReference type="PANTHER" id="PTHR30038:SF7">
    <property type="entry name" value="TUNGSTEN-CONTAINING GLYCERALDEHYDE-3-PHOSPHATE:FERREDOXIN OXIDOREDUCTASE"/>
    <property type="match status" value="1"/>
</dbReference>
<gene>
    <name evidence="10" type="ORF">SAMN00808754_2860</name>
</gene>
<dbReference type="Proteomes" id="UP000192569">
    <property type="component" value="Chromosome I"/>
</dbReference>
<comment type="cofactor">
    <cofactor evidence="1">
        <name>[4Fe-4S] cluster</name>
        <dbReference type="ChEBI" id="CHEBI:49883"/>
    </cofactor>
</comment>
<dbReference type="InterPro" id="IPR036021">
    <property type="entry name" value="Tungsten_al_ferr_oxy-like_C"/>
</dbReference>
<dbReference type="GO" id="GO:0016625">
    <property type="term" value="F:oxidoreductase activity, acting on the aldehyde or oxo group of donors, iron-sulfur protein as acceptor"/>
    <property type="evidence" value="ECO:0007669"/>
    <property type="project" value="InterPro"/>
</dbReference>
<dbReference type="EMBL" id="LT838272">
    <property type="protein sequence ID" value="SMB99341.1"/>
    <property type="molecule type" value="Genomic_DNA"/>
</dbReference>
<dbReference type="Pfam" id="PF02730">
    <property type="entry name" value="AFOR_N"/>
    <property type="match status" value="1"/>
</dbReference>
<dbReference type="Gene3D" id="1.10.599.10">
    <property type="entry name" value="Aldehyde Ferredoxin Oxidoreductase Protein, subunit A, domain 3"/>
    <property type="match status" value="1"/>
</dbReference>
<dbReference type="GO" id="GO:0046872">
    <property type="term" value="F:metal ion binding"/>
    <property type="evidence" value="ECO:0007669"/>
    <property type="project" value="UniProtKB-KW"/>
</dbReference>
<accession>A0A1W1W1S4</accession>
<keyword evidence="11" id="KW-1185">Reference proteome</keyword>
<proteinExistence type="inferred from homology"/>
<evidence type="ECO:0000259" key="9">
    <source>
        <dbReference type="SMART" id="SM00790"/>
    </source>
</evidence>
<keyword evidence="4" id="KW-0479">Metal-binding</keyword>
<dbReference type="InterPro" id="IPR013984">
    <property type="entry name" value="Ald_Fedxn_OxRdtase_dom2"/>
</dbReference>
<feature type="domain" description="Aldehyde ferredoxin oxidoreductase N-terminal" evidence="9">
    <location>
        <begin position="5"/>
        <end position="208"/>
    </location>
</feature>
<dbReference type="PANTHER" id="PTHR30038">
    <property type="entry name" value="ALDEHYDE FERREDOXIN OXIDOREDUCTASE"/>
    <property type="match status" value="1"/>
</dbReference>
<dbReference type="InterPro" id="IPR036503">
    <property type="entry name" value="Ald_Fedxn_OxRdtase_N_sf"/>
</dbReference>
<dbReference type="SUPFAM" id="SSF56228">
    <property type="entry name" value="Aldehyde ferredoxin oxidoreductase, N-terminal domain"/>
    <property type="match status" value="1"/>
</dbReference>
<keyword evidence="6" id="KW-0408">Iron</keyword>
<keyword evidence="3" id="KW-0004">4Fe-4S</keyword>
<dbReference type="STRING" id="698762.SAMN00808754_2860"/>
<dbReference type="Pfam" id="PF01314">
    <property type="entry name" value="AFOR_C"/>
    <property type="match status" value="1"/>
</dbReference>
<dbReference type="InterPro" id="IPR001203">
    <property type="entry name" value="OxRdtase_Ald_Fedxn_C"/>
</dbReference>
<dbReference type="InterPro" id="IPR051919">
    <property type="entry name" value="W-dependent_AOR"/>
</dbReference>
<evidence type="ECO:0000256" key="1">
    <source>
        <dbReference type="ARBA" id="ARBA00001966"/>
    </source>
</evidence>
<protein>
    <submittedName>
        <fullName evidence="10">Aldehyde:ferredoxin oxidoreductase</fullName>
    </submittedName>
</protein>
<evidence type="ECO:0000256" key="3">
    <source>
        <dbReference type="ARBA" id="ARBA00022485"/>
    </source>
</evidence>
<comment type="similarity">
    <text evidence="2">Belongs to the AOR/FOR family.</text>
</comment>
<dbReference type="SMART" id="SM00790">
    <property type="entry name" value="AFOR_N"/>
    <property type="match status" value="1"/>
</dbReference>
<evidence type="ECO:0000256" key="6">
    <source>
        <dbReference type="ARBA" id="ARBA00023004"/>
    </source>
</evidence>
<evidence type="ECO:0000256" key="5">
    <source>
        <dbReference type="ARBA" id="ARBA00023002"/>
    </source>
</evidence>
<keyword evidence="7" id="KW-0411">Iron-sulfur</keyword>
<dbReference type="InterPro" id="IPR013985">
    <property type="entry name" value="Ald_Fedxn_OxRdtase_dom3"/>
</dbReference>
<dbReference type="GO" id="GO:0051539">
    <property type="term" value="F:4 iron, 4 sulfur cluster binding"/>
    <property type="evidence" value="ECO:0007669"/>
    <property type="project" value="UniProtKB-KW"/>
</dbReference>
<name>A0A1W1W1S4_9FIRM</name>
<organism evidence="10 11">
    <name type="scientific">Thermanaeromonas toyohensis ToBE</name>
    <dbReference type="NCBI Taxonomy" id="698762"/>
    <lineage>
        <taxon>Bacteria</taxon>
        <taxon>Bacillati</taxon>
        <taxon>Bacillota</taxon>
        <taxon>Clostridia</taxon>
        <taxon>Neomoorellales</taxon>
        <taxon>Neomoorellaceae</taxon>
        <taxon>Thermanaeromonas</taxon>
    </lineage>
</organism>
<comment type="cofactor">
    <cofactor evidence="8">
        <name>tungstopterin</name>
        <dbReference type="ChEBI" id="CHEBI:30402"/>
    </cofactor>
</comment>
<evidence type="ECO:0000256" key="7">
    <source>
        <dbReference type="ARBA" id="ARBA00023014"/>
    </source>
</evidence>
<sequence>MGYGYMGQLLWVDLSSGTVEKEELKETLTDKFLGGKGWGAKLLWDRLPPGTDPFDENNLLMFLSGPLTGTLAPSMRGCVVTKSPLTGIFADSYFGGSLAPEIKYAGYDGIVIKGKAPEPVYLLVEGERVELRPAKHLWGLDTFKTSWTLKQEIGEEKDPKIACIGPAGENLVRFALISCEYNRHAGRCGCGAVMGSKNLKAIAVIGERGIQVKDKAAFIEAVNRARHELRASPYIEAFQIDGTPGSIPFADAEGLLPVFNYRQGTFSGSRKIDNEAQRERLWLKDTACFSCPVACSKVGVIRRGKHRGTIVDVVEYESAAMMGANLGLDNLEEVAYLVYLCDALGLDSMSTGGVLGYFLETVERGLGPAGSNQWGFGKPEGIEELIKQIAYRSSEIGDILAEGVKRAAEAIGQGSGKWAVHVKGLETPAWGPRGAPGMGLAYMTGDRGGCHQRAFPILYEVGGERWRGRKFSRLEIEGKAELVVYLQNYLAGLDTLVKCDFAAYGITADTYASLVRAATGKDITAADLELIGERIWNLTRLFNCREGIEREQDSLPARFQEEPLPDGPAAGHFLPPEDCDKMLDEYYQLRGWDARGRPFASTLERLGLP</sequence>
<dbReference type="InterPro" id="IPR013983">
    <property type="entry name" value="Ald_Fedxn_OxRdtase_N"/>
</dbReference>
<dbReference type="GO" id="GO:0009055">
    <property type="term" value="F:electron transfer activity"/>
    <property type="evidence" value="ECO:0007669"/>
    <property type="project" value="InterPro"/>
</dbReference>
<evidence type="ECO:0000256" key="2">
    <source>
        <dbReference type="ARBA" id="ARBA00011032"/>
    </source>
</evidence>
<evidence type="ECO:0000256" key="8">
    <source>
        <dbReference type="ARBA" id="ARBA00049934"/>
    </source>
</evidence>
<dbReference type="Gene3D" id="1.10.569.10">
    <property type="entry name" value="Aldehyde Ferredoxin Oxidoreductase Protein, subunit A, domain 2"/>
    <property type="match status" value="1"/>
</dbReference>
<dbReference type="OrthoDB" id="9763894at2"/>
<reference evidence="10 11" key="1">
    <citation type="submission" date="2017-04" db="EMBL/GenBank/DDBJ databases">
        <authorList>
            <person name="Afonso C.L."/>
            <person name="Miller P.J."/>
            <person name="Scott M.A."/>
            <person name="Spackman E."/>
            <person name="Goraichik I."/>
            <person name="Dimitrov K.M."/>
            <person name="Suarez D.L."/>
            <person name="Swayne D.E."/>
        </authorList>
    </citation>
    <scope>NUCLEOTIDE SEQUENCE [LARGE SCALE GENOMIC DNA]</scope>
    <source>
        <strain evidence="10 11">ToBE</strain>
    </source>
</reference>
<evidence type="ECO:0000256" key="4">
    <source>
        <dbReference type="ARBA" id="ARBA00022723"/>
    </source>
</evidence>
<keyword evidence="5" id="KW-0560">Oxidoreductase</keyword>
<dbReference type="AlphaFoldDB" id="A0A1W1W1S4"/>
<evidence type="ECO:0000313" key="10">
    <source>
        <dbReference type="EMBL" id="SMB99341.1"/>
    </source>
</evidence>
<dbReference type="RefSeq" id="WP_157109976.1">
    <property type="nucleotide sequence ID" value="NZ_LT838272.1"/>
</dbReference>
<evidence type="ECO:0000313" key="11">
    <source>
        <dbReference type="Proteomes" id="UP000192569"/>
    </source>
</evidence>
<dbReference type="Gene3D" id="3.60.9.10">
    <property type="entry name" value="Aldehyde ferredoxin oxidoreductase, N-terminal domain"/>
    <property type="match status" value="1"/>
</dbReference>
<dbReference type="SUPFAM" id="SSF48310">
    <property type="entry name" value="Aldehyde ferredoxin oxidoreductase, C-terminal domains"/>
    <property type="match status" value="1"/>
</dbReference>